<dbReference type="GeneID" id="37014525"/>
<keyword evidence="3" id="KW-1185">Reference proteome</keyword>
<dbReference type="EMBL" id="KZ819329">
    <property type="protein sequence ID" value="PWN20139.1"/>
    <property type="molecule type" value="Genomic_DNA"/>
</dbReference>
<dbReference type="Proteomes" id="UP000245942">
    <property type="component" value="Unassembled WGS sequence"/>
</dbReference>
<proteinExistence type="predicted"/>
<reference evidence="2 3" key="1">
    <citation type="journal article" date="2018" name="Mol. Biol. Evol.">
        <title>Broad Genomic Sampling Reveals a Smut Pathogenic Ancestry of the Fungal Clade Ustilaginomycotina.</title>
        <authorList>
            <person name="Kijpornyongpan T."/>
            <person name="Mondo S.J."/>
            <person name="Barry K."/>
            <person name="Sandor L."/>
            <person name="Lee J."/>
            <person name="Lipzen A."/>
            <person name="Pangilinan J."/>
            <person name="LaButti K."/>
            <person name="Hainaut M."/>
            <person name="Henrissat B."/>
            <person name="Grigoriev I.V."/>
            <person name="Spatafora J.W."/>
            <person name="Aime M.C."/>
        </authorList>
    </citation>
    <scope>NUCLEOTIDE SEQUENCE [LARGE SCALE GENOMIC DNA]</scope>
    <source>
        <strain evidence="2 3">MCA 4718</strain>
    </source>
</reference>
<evidence type="ECO:0000313" key="2">
    <source>
        <dbReference type="EMBL" id="PWN20139.1"/>
    </source>
</evidence>
<feature type="compositionally biased region" description="Polar residues" evidence="1">
    <location>
        <begin position="160"/>
        <end position="171"/>
    </location>
</feature>
<organism evidence="2 3">
    <name type="scientific">Pseudomicrostroma glucosiphilum</name>
    <dbReference type="NCBI Taxonomy" id="1684307"/>
    <lineage>
        <taxon>Eukaryota</taxon>
        <taxon>Fungi</taxon>
        <taxon>Dikarya</taxon>
        <taxon>Basidiomycota</taxon>
        <taxon>Ustilaginomycotina</taxon>
        <taxon>Exobasidiomycetes</taxon>
        <taxon>Microstromatales</taxon>
        <taxon>Microstromatales incertae sedis</taxon>
        <taxon>Pseudomicrostroma</taxon>
    </lineage>
</organism>
<feature type="region of interest" description="Disordered" evidence="1">
    <location>
        <begin position="147"/>
        <end position="205"/>
    </location>
</feature>
<sequence length="205" mass="22619">MRRHPLLGGDPSGPRLDGLRRESCELATQASADKLPAGSIELASTPHQLALLIIRHFTLLLRAFKDIIMKLQVLHFIAMLLAAAIFSSSSASALPLPSEDSSSNDEADFPFRPHRIKYCFHGDNTLCGHDCFQEHYVAKEQYLRHSGSLKGPMPPASPSHCENSAGSQSGWSKFRKKVKKGTQAVAKAMKNVRGSSRVHPQPRRR</sequence>
<gene>
    <name evidence="2" type="ORF">BCV69DRAFT_283673</name>
</gene>
<protein>
    <submittedName>
        <fullName evidence="2">Uncharacterized protein</fullName>
    </submittedName>
</protein>
<name>A0A316U4F5_9BASI</name>
<dbReference type="RefSeq" id="XP_025347299.1">
    <property type="nucleotide sequence ID" value="XM_025492791.1"/>
</dbReference>
<evidence type="ECO:0000313" key="3">
    <source>
        <dbReference type="Proteomes" id="UP000245942"/>
    </source>
</evidence>
<accession>A0A316U4F5</accession>
<evidence type="ECO:0000256" key="1">
    <source>
        <dbReference type="SAM" id="MobiDB-lite"/>
    </source>
</evidence>
<dbReference type="AlphaFoldDB" id="A0A316U4F5"/>